<reference evidence="2" key="2">
    <citation type="submission" date="2024-06" db="EMBL/GenBank/DDBJ databases">
        <title>Micromonospora mangrovi CCTCC AA 2012012 genome sequences.</title>
        <authorList>
            <person name="Gao J."/>
        </authorList>
    </citation>
    <scope>NUCLEOTIDE SEQUENCE</scope>
    <source>
        <strain evidence="2">CCTCC AA 2012012</strain>
    </source>
</reference>
<sequence>MRRLGVDVGGVIIERTAGDDDTSFFGPDYLRTPPLAGVFEALAALVPRFDEAYVVSKCTEPTEERTRQWLAHHDFHTRTGIGPDRLYFCRTRPEKGPIAARLGLTHFVDDRLDVLTCLDTVPHRYLLGAREGEVTGVEQAGVHRVESWPELAATLAAQLAADPTGG</sequence>
<proteinExistence type="predicted"/>
<dbReference type="EMBL" id="CP157762">
    <property type="protein sequence ID" value="XBP96327.1"/>
    <property type="molecule type" value="Genomic_DNA"/>
</dbReference>
<accession>A0AAU8HLY5</accession>
<reference evidence="1" key="1">
    <citation type="submission" date="2024-01" db="EMBL/GenBank/DDBJ databases">
        <title>The genome sequence of Micromonospora mangrovi CCTCC AA 2012012.</title>
        <authorList>
            <person name="Gao J."/>
        </authorList>
    </citation>
    <scope>NUCLEOTIDE SEQUENCE</scope>
    <source>
        <strain evidence="1">CCTCC AA 2012012</strain>
    </source>
</reference>
<dbReference type="RefSeq" id="WP_350937961.1">
    <property type="nucleotide sequence ID" value="NZ_CP157762.1"/>
</dbReference>
<protein>
    <recommendedName>
        <fullName evidence="3">Nucleotidase</fullName>
    </recommendedName>
</protein>
<dbReference type="Gene3D" id="3.40.50.1000">
    <property type="entry name" value="HAD superfamily/HAD-like"/>
    <property type="match status" value="1"/>
</dbReference>
<gene>
    <name evidence="2" type="ORF">ABUL08_13370</name>
    <name evidence="1" type="ORF">VK199_13310</name>
</gene>
<evidence type="ECO:0008006" key="3">
    <source>
        <dbReference type="Google" id="ProtNLM"/>
    </source>
</evidence>
<evidence type="ECO:0000313" key="2">
    <source>
        <dbReference type="EMBL" id="XCH77032.1"/>
    </source>
</evidence>
<dbReference type="InterPro" id="IPR023214">
    <property type="entry name" value="HAD_sf"/>
</dbReference>
<dbReference type="EMBL" id="CP159342">
    <property type="protein sequence ID" value="XCH77032.1"/>
    <property type="molecule type" value="Genomic_DNA"/>
</dbReference>
<organism evidence="2">
    <name type="scientific">Micromonospora sp. CCTCC AA 2012012</name>
    <dbReference type="NCBI Taxonomy" id="3111921"/>
    <lineage>
        <taxon>Bacteria</taxon>
        <taxon>Bacillati</taxon>
        <taxon>Actinomycetota</taxon>
        <taxon>Actinomycetes</taxon>
        <taxon>Micromonosporales</taxon>
        <taxon>Micromonosporaceae</taxon>
        <taxon>Micromonospora</taxon>
    </lineage>
</organism>
<dbReference type="AlphaFoldDB" id="A0AAU8HLY5"/>
<name>A0AAU8HLY5_9ACTN</name>
<evidence type="ECO:0000313" key="1">
    <source>
        <dbReference type="EMBL" id="XBP96327.1"/>
    </source>
</evidence>